<evidence type="ECO:0000256" key="1">
    <source>
        <dbReference type="ARBA" id="ARBA00006974"/>
    </source>
</evidence>
<evidence type="ECO:0008006" key="5">
    <source>
        <dbReference type="Google" id="ProtNLM"/>
    </source>
</evidence>
<dbReference type="Pfam" id="PF02519">
    <property type="entry name" value="Auxin_inducible"/>
    <property type="match status" value="1"/>
</dbReference>
<protein>
    <recommendedName>
        <fullName evidence="5">Auxin-responsive protein</fullName>
    </recommendedName>
</protein>
<feature type="region of interest" description="Disordered" evidence="2">
    <location>
        <begin position="1"/>
        <end position="28"/>
    </location>
</feature>
<dbReference type="Proteomes" id="UP000026961">
    <property type="component" value="Chromosome 9"/>
</dbReference>
<feature type="compositionally biased region" description="Pro residues" evidence="2">
    <location>
        <begin position="319"/>
        <end position="334"/>
    </location>
</feature>
<dbReference type="AlphaFoldDB" id="A0A0E0B624"/>
<dbReference type="HOGENOM" id="CLU_623153_0_0_1"/>
<dbReference type="GO" id="GO:0009733">
    <property type="term" value="P:response to auxin"/>
    <property type="evidence" value="ECO:0007669"/>
    <property type="project" value="InterPro"/>
</dbReference>
<dbReference type="Gramene" id="OGLUM09G19060.1">
    <property type="protein sequence ID" value="OGLUM09G19060.1"/>
    <property type="gene ID" value="OGLUM09G19060"/>
</dbReference>
<dbReference type="EnsemblPlants" id="OGLUM09G19060.1">
    <property type="protein sequence ID" value="OGLUM09G19060.1"/>
    <property type="gene ID" value="OGLUM09G19060"/>
</dbReference>
<comment type="similarity">
    <text evidence="1">Belongs to the ARG7 family.</text>
</comment>
<feature type="compositionally biased region" description="Polar residues" evidence="2">
    <location>
        <begin position="282"/>
        <end position="292"/>
    </location>
</feature>
<dbReference type="PANTHER" id="PTHR31175">
    <property type="entry name" value="AUXIN-RESPONSIVE FAMILY PROTEIN"/>
    <property type="match status" value="1"/>
</dbReference>
<evidence type="ECO:0000256" key="2">
    <source>
        <dbReference type="SAM" id="MobiDB-lite"/>
    </source>
</evidence>
<feature type="compositionally biased region" description="Pro residues" evidence="2">
    <location>
        <begin position="346"/>
        <end position="355"/>
    </location>
</feature>
<accession>A0A0E0B624</accession>
<feature type="compositionally biased region" description="Low complexity" evidence="2">
    <location>
        <begin position="296"/>
        <end position="318"/>
    </location>
</feature>
<keyword evidence="4" id="KW-1185">Reference proteome</keyword>
<name>A0A0E0B624_9ORYZ</name>
<dbReference type="eggNOG" id="ENOG502SS19">
    <property type="taxonomic scope" value="Eukaryota"/>
</dbReference>
<evidence type="ECO:0000313" key="3">
    <source>
        <dbReference type="EnsemblPlants" id="OGLUM09G19060.1"/>
    </source>
</evidence>
<organism evidence="3">
    <name type="scientific">Oryza glumipatula</name>
    <dbReference type="NCBI Taxonomy" id="40148"/>
    <lineage>
        <taxon>Eukaryota</taxon>
        <taxon>Viridiplantae</taxon>
        <taxon>Streptophyta</taxon>
        <taxon>Embryophyta</taxon>
        <taxon>Tracheophyta</taxon>
        <taxon>Spermatophyta</taxon>
        <taxon>Magnoliopsida</taxon>
        <taxon>Liliopsida</taxon>
        <taxon>Poales</taxon>
        <taxon>Poaceae</taxon>
        <taxon>BOP clade</taxon>
        <taxon>Oryzoideae</taxon>
        <taxon>Oryzeae</taxon>
        <taxon>Oryzinae</taxon>
        <taxon>Oryza</taxon>
    </lineage>
</organism>
<feature type="region of interest" description="Disordered" evidence="2">
    <location>
        <begin position="278"/>
        <end position="419"/>
    </location>
</feature>
<evidence type="ECO:0000313" key="4">
    <source>
        <dbReference type="Proteomes" id="UP000026961"/>
    </source>
</evidence>
<proteinExistence type="inferred from homology"/>
<dbReference type="PANTHER" id="PTHR31175:SF94">
    <property type="entry name" value="OS09G0547000 PROTEIN"/>
    <property type="match status" value="1"/>
</dbReference>
<feature type="compositionally biased region" description="Polar residues" evidence="2">
    <location>
        <begin position="15"/>
        <end position="28"/>
    </location>
</feature>
<sequence length="440" mass="46211">MARSSPKSGVPRYGNGTSNRAPSAVYTTQWPLPARDDDAVLQKSPVVPAQAAKMIHSKKLAQLARKLQRIKTAAAREDDDAGCSTSTSPSPVADKGHCAVYTADGARFEVPLPYLGTTVFVELMRMSQEEFGFAGGDGRITLPCDAAAMEYVMCLLRRNASEEVERAFLSSVATMPCQNSGCTMPPVALHRQFALSNAFSTSTEAFLLSKHMAYSITAASQGSMILPSIEKPNSSCDIRRSSLKTAVPRYANGTSNRLPSAVYMAQVVTKKKEKIYHHPHIDSTNTQAQEKASTGPAAAKHPASPHAGEPAVAASTPLPTSPPTPSPPLHPLPPRRLLHPAATSSTPPPSSPRQPPGQAGAAVFVPQAASVPPPPTGGRDKAPPPPSLWLRGRSGGGEAAEVGWGADDGGGGVRLPCRPDQDIIGSVSASLTNSQARHFS</sequence>
<dbReference type="InterPro" id="IPR003676">
    <property type="entry name" value="SAUR_fam"/>
</dbReference>
<reference evidence="3" key="1">
    <citation type="submission" date="2015-04" db="UniProtKB">
        <authorList>
            <consortium name="EnsemblPlants"/>
        </authorList>
    </citation>
    <scope>IDENTIFICATION</scope>
</reference>
<reference evidence="3" key="2">
    <citation type="submission" date="2018-05" db="EMBL/GenBank/DDBJ databases">
        <title>OgluRS3 (Oryza glumaepatula Reference Sequence Version 3).</title>
        <authorList>
            <person name="Zhang J."/>
            <person name="Kudrna D."/>
            <person name="Lee S."/>
            <person name="Talag J."/>
            <person name="Welchert J."/>
            <person name="Wing R.A."/>
        </authorList>
    </citation>
    <scope>NUCLEOTIDE SEQUENCE [LARGE SCALE GENOMIC DNA]</scope>
</reference>